<evidence type="ECO:0000259" key="2">
    <source>
        <dbReference type="SMART" id="SM00306"/>
    </source>
</evidence>
<evidence type="ECO:0000256" key="1">
    <source>
        <dbReference type="ARBA" id="ARBA00022729"/>
    </source>
</evidence>
<evidence type="ECO:0000313" key="3">
    <source>
        <dbReference type="EMBL" id="NSL86928.1"/>
    </source>
</evidence>
<dbReference type="EMBL" id="RIAR02000001">
    <property type="protein sequence ID" value="NSL86928.1"/>
    <property type="molecule type" value="Genomic_DNA"/>
</dbReference>
<comment type="caution">
    <text evidence="3">The sequence shown here is derived from an EMBL/GenBank/DDBJ whole genome shotgun (WGS) entry which is preliminary data.</text>
</comment>
<dbReference type="Gene3D" id="2.170.16.10">
    <property type="entry name" value="Hedgehog/Intein (Hint) domain"/>
    <property type="match status" value="1"/>
</dbReference>
<dbReference type="InterPro" id="IPR036844">
    <property type="entry name" value="Hint_dom_sf"/>
</dbReference>
<keyword evidence="4" id="KW-1185">Reference proteome</keyword>
<dbReference type="Proteomes" id="UP000281028">
    <property type="component" value="Unassembled WGS sequence"/>
</dbReference>
<dbReference type="AlphaFoldDB" id="A0A9Q5D5S4"/>
<reference evidence="3" key="1">
    <citation type="submission" date="2020-05" db="EMBL/GenBank/DDBJ databases">
        <title>Chitinophaga laudate sp. nov., isolated from a tropical peat swamp.</title>
        <authorList>
            <person name="Goh C.B.S."/>
            <person name="Lee M.S."/>
            <person name="Parimannan S."/>
            <person name="Pasbakhsh P."/>
            <person name="Yule C.M."/>
            <person name="Rajandas H."/>
            <person name="Loke S."/>
            <person name="Croft L."/>
            <person name="Tan J.B.L."/>
        </authorList>
    </citation>
    <scope>NUCLEOTIDE SEQUENCE</scope>
    <source>
        <strain evidence="3">Mgbs1</strain>
    </source>
</reference>
<dbReference type="InterPro" id="IPR003587">
    <property type="entry name" value="Hint_dom_N"/>
</dbReference>
<accession>A0A9Q5D5S4</accession>
<keyword evidence="1" id="KW-0732">Signal</keyword>
<protein>
    <recommendedName>
        <fullName evidence="2">Hint domain-containing protein</fullName>
    </recommendedName>
</protein>
<name>A0A9Q5D5S4_9BACT</name>
<proteinExistence type="predicted"/>
<gene>
    <name evidence="3" type="ORF">ECE50_008815</name>
</gene>
<dbReference type="Gene3D" id="2.60.40.1220">
    <property type="match status" value="1"/>
</dbReference>
<feature type="domain" description="Hint" evidence="2">
    <location>
        <begin position="62"/>
        <end position="166"/>
    </location>
</feature>
<dbReference type="SMART" id="SM00306">
    <property type="entry name" value="HintN"/>
    <property type="match status" value="1"/>
</dbReference>
<evidence type="ECO:0000313" key="4">
    <source>
        <dbReference type="Proteomes" id="UP000281028"/>
    </source>
</evidence>
<dbReference type="CDD" id="cd00081">
    <property type="entry name" value="Hint"/>
    <property type="match status" value="1"/>
</dbReference>
<sequence>MSWYETCKTEVARMNPPGTMCDYNRCLRIQRQIDNTCHGRKWTPGQPYILDNPDGSVCYCCCSCFQENTPIAVSMNEFRLIQDFRKGDPVFAANSKLEWSPTTVDFCTNVEGTQSESFMVNVKWGSNPDQQITVTEDHLFLIPGPSGNVLVPAGALNTNDKLIQANGEHVKVTRVVSGMQRGGVYTISTTAPFNSMDGHLLNSNGVISADFALQAGYIGGQLDSGLLVADLDQRHHVSSAEYQELYHTEETREFLADPDVWPAGFTVNLRQNLYVIPPDARSFMTDDQARDILSNPEAPKRPFSNNYAVAMAEYLWTLFGAFYGEINYVMDWNNEVPNAYAFDSYGQKYILLTGGLLRQSSLDKEGLSLVVSQALAYLNAAGNNRPVLCAGVADYDSFLYLGNVYRDNNYITTYRNGYNQVEKLWSFIREPYRGGTDKCFNPGIDCRLATYKAAASLDPLPPCANPDYVPFTVTSATSKKGDGTVIVTFNQPVNEYTALSVINYSITPFTEILGVTMKRGSNKVVVLQAAIFEDTAYVLGVGNIISAAGYLLDPNPAFLPLVLSK</sequence>
<organism evidence="3 4">
    <name type="scientific">Chitinophaga solisilvae</name>
    <dbReference type="NCBI Taxonomy" id="1233460"/>
    <lineage>
        <taxon>Bacteria</taxon>
        <taxon>Pseudomonadati</taxon>
        <taxon>Bacteroidota</taxon>
        <taxon>Chitinophagia</taxon>
        <taxon>Chitinophagales</taxon>
        <taxon>Chitinophagaceae</taxon>
        <taxon>Chitinophaga</taxon>
    </lineage>
</organism>
<dbReference type="InterPro" id="IPR014755">
    <property type="entry name" value="Cu-Rt/internalin_Ig-like"/>
</dbReference>
<dbReference type="SUPFAM" id="SSF51294">
    <property type="entry name" value="Hedgehog/intein (Hint) domain"/>
    <property type="match status" value="1"/>
</dbReference>
<dbReference type="OrthoDB" id="7191465at2"/>